<dbReference type="GO" id="GO:0005634">
    <property type="term" value="C:nucleus"/>
    <property type="evidence" value="ECO:0007669"/>
    <property type="project" value="UniProtKB-SubCell"/>
</dbReference>
<evidence type="ECO:0000256" key="2">
    <source>
        <dbReference type="ARBA" id="ARBA00004496"/>
    </source>
</evidence>
<accession>A0A0D2BC79</accession>
<keyword evidence="7 10" id="KW-0805">Transcription regulation</keyword>
<evidence type="ECO:0000259" key="14">
    <source>
        <dbReference type="Pfam" id="PF04153"/>
    </source>
</evidence>
<dbReference type="InParanoid" id="A0A0D2BC79"/>
<keyword evidence="5 10" id="KW-0678">Repressor</keyword>
<dbReference type="EMBL" id="KN847530">
    <property type="protein sequence ID" value="KIW08959.1"/>
    <property type="molecule type" value="Genomic_DNA"/>
</dbReference>
<dbReference type="GO" id="GO:0000289">
    <property type="term" value="P:nuclear-transcribed mRNA poly(A) tail shortening"/>
    <property type="evidence" value="ECO:0007669"/>
    <property type="project" value="UniProtKB-ARBA"/>
</dbReference>
<evidence type="ECO:0000313" key="16">
    <source>
        <dbReference type="Proteomes" id="UP000053259"/>
    </source>
</evidence>
<evidence type="ECO:0000256" key="12">
    <source>
        <dbReference type="SAM" id="MobiDB-lite"/>
    </source>
</evidence>
<dbReference type="PANTHER" id="PTHR23326">
    <property type="entry name" value="CCR4 NOT-RELATED"/>
    <property type="match status" value="1"/>
</dbReference>
<feature type="compositionally biased region" description="Low complexity" evidence="12">
    <location>
        <begin position="373"/>
        <end position="392"/>
    </location>
</feature>
<dbReference type="InterPro" id="IPR007282">
    <property type="entry name" value="NOT2/3/5_C"/>
</dbReference>
<dbReference type="Gene3D" id="2.30.30.1020">
    <property type="entry name" value="CCR4-NOT complex subunit 2/3/5, C-terminal domain"/>
    <property type="match status" value="1"/>
</dbReference>
<dbReference type="Pfam" id="PF04153">
    <property type="entry name" value="NOT2_3_5_C"/>
    <property type="match status" value="1"/>
</dbReference>
<dbReference type="STRING" id="253628.A0A0D2BC79"/>
<feature type="compositionally biased region" description="Basic and acidic residues" evidence="12">
    <location>
        <begin position="424"/>
        <end position="437"/>
    </location>
</feature>
<evidence type="ECO:0000313" key="15">
    <source>
        <dbReference type="EMBL" id="KIW08959.1"/>
    </source>
</evidence>
<evidence type="ECO:0000256" key="10">
    <source>
        <dbReference type="PIRNR" id="PIRNR005290"/>
    </source>
</evidence>
<evidence type="ECO:0000256" key="7">
    <source>
        <dbReference type="ARBA" id="ARBA00023015"/>
    </source>
</evidence>
<evidence type="ECO:0000256" key="1">
    <source>
        <dbReference type="ARBA" id="ARBA00004123"/>
    </source>
</evidence>
<feature type="compositionally biased region" description="Basic and acidic residues" evidence="12">
    <location>
        <begin position="273"/>
        <end position="284"/>
    </location>
</feature>
<evidence type="ECO:0000259" key="13">
    <source>
        <dbReference type="Pfam" id="PF04065"/>
    </source>
</evidence>
<dbReference type="GO" id="GO:0030015">
    <property type="term" value="C:CCR4-NOT core complex"/>
    <property type="evidence" value="ECO:0007669"/>
    <property type="project" value="UniProtKB-UniRule"/>
</dbReference>
<dbReference type="Proteomes" id="UP000053259">
    <property type="component" value="Unassembled WGS sequence"/>
</dbReference>
<evidence type="ECO:0000256" key="9">
    <source>
        <dbReference type="ARBA" id="ARBA00023242"/>
    </source>
</evidence>
<dbReference type="Pfam" id="PF04065">
    <property type="entry name" value="Not3"/>
    <property type="match status" value="1"/>
</dbReference>
<dbReference type="HOGENOM" id="CLU_013819_3_0_1"/>
<comment type="function">
    <text evidence="10">Acts as component of the CCR4-NOT core complex, which in the nucleus seems to be a general transcription factor, and in the cytoplasm the major mRNA deadenylase involved in mRNA turnover. The NOT protein subcomplex negatively regulates the basal and activated transcription of many genes. Preferentially affects TC-type TATA element-dependent transcription. Could directly or indirectly inhibit component(s) of the general transcription machinery.</text>
</comment>
<gene>
    <name evidence="15" type="ORF">PV09_00870</name>
</gene>
<evidence type="ECO:0000256" key="3">
    <source>
        <dbReference type="ARBA" id="ARBA00007682"/>
    </source>
</evidence>
<keyword evidence="11" id="KW-0175">Coiled coil</keyword>
<feature type="coiled-coil region" evidence="11">
    <location>
        <begin position="124"/>
        <end position="158"/>
    </location>
</feature>
<dbReference type="InterPro" id="IPR038635">
    <property type="entry name" value="CCR4-NOT_su2/3/5_C_sf"/>
</dbReference>
<dbReference type="InterPro" id="IPR007207">
    <property type="entry name" value="Not_N"/>
</dbReference>
<dbReference type="AlphaFoldDB" id="A0A0D2BC79"/>
<evidence type="ECO:0000256" key="5">
    <source>
        <dbReference type="ARBA" id="ARBA00022491"/>
    </source>
</evidence>
<protein>
    <recommendedName>
        <fullName evidence="10">General negative regulator of transcription subunit</fullName>
    </recommendedName>
</protein>
<dbReference type="FunFam" id="2.30.30.1020:FF:000006">
    <property type="entry name" value="CCR4-NOT transcription complex, subunit 3"/>
    <property type="match status" value="1"/>
</dbReference>
<keyword evidence="8 10" id="KW-0804">Transcription</keyword>
<dbReference type="OrthoDB" id="293823at2759"/>
<feature type="domain" description="NOT2/NOT3/NOT5 C-terminal" evidence="14">
    <location>
        <begin position="505"/>
        <end position="631"/>
    </location>
</feature>
<dbReference type="FunCoup" id="A0A0D2BC79">
    <property type="interactions" value="412"/>
</dbReference>
<reference evidence="15 16" key="1">
    <citation type="submission" date="2015-01" db="EMBL/GenBank/DDBJ databases">
        <title>The Genome Sequence of Ochroconis gallopava CBS43764.</title>
        <authorList>
            <consortium name="The Broad Institute Genomics Platform"/>
            <person name="Cuomo C."/>
            <person name="de Hoog S."/>
            <person name="Gorbushina A."/>
            <person name="Stielow B."/>
            <person name="Teixiera M."/>
            <person name="Abouelleil A."/>
            <person name="Chapman S.B."/>
            <person name="Priest M."/>
            <person name="Young S.K."/>
            <person name="Wortman J."/>
            <person name="Nusbaum C."/>
            <person name="Birren B."/>
        </authorList>
    </citation>
    <scope>NUCLEOTIDE SEQUENCE [LARGE SCALE GENOMIC DNA]</scope>
    <source>
        <strain evidence="15 16">CBS 43764</strain>
    </source>
</reference>
<keyword evidence="16" id="KW-1185">Reference proteome</keyword>
<keyword evidence="6" id="KW-0597">Phosphoprotein</keyword>
<proteinExistence type="inferred from homology"/>
<organism evidence="15 16">
    <name type="scientific">Verruconis gallopava</name>
    <dbReference type="NCBI Taxonomy" id="253628"/>
    <lineage>
        <taxon>Eukaryota</taxon>
        <taxon>Fungi</taxon>
        <taxon>Dikarya</taxon>
        <taxon>Ascomycota</taxon>
        <taxon>Pezizomycotina</taxon>
        <taxon>Dothideomycetes</taxon>
        <taxon>Pleosporomycetidae</taxon>
        <taxon>Venturiales</taxon>
        <taxon>Sympoventuriaceae</taxon>
        <taxon>Verruconis</taxon>
    </lineage>
</organism>
<feature type="compositionally biased region" description="Polar residues" evidence="12">
    <location>
        <begin position="438"/>
        <end position="456"/>
    </location>
</feature>
<dbReference type="InterPro" id="IPR012270">
    <property type="entry name" value="CCR4-NOT_su3/5"/>
</dbReference>
<name>A0A0D2BC79_9PEZI</name>
<comment type="similarity">
    <text evidence="3 10">Belongs to the CNOT2/3/5 family.</text>
</comment>
<dbReference type="GO" id="GO:0006355">
    <property type="term" value="P:regulation of DNA-templated transcription"/>
    <property type="evidence" value="ECO:0007669"/>
    <property type="project" value="InterPro"/>
</dbReference>
<comment type="subcellular location">
    <subcellularLocation>
        <location evidence="2 10">Cytoplasm</location>
    </subcellularLocation>
    <subcellularLocation>
        <location evidence="1 10">Nucleus</location>
    </subcellularLocation>
</comment>
<sequence length="635" mass="71105">MAARKLQIEIDKCFKKVAEGVAAFESIYEKIQTAGNPAQKEKLEDQLKKEIKKLQRDRDRIKAWAASNEIKDKKALLEHRKLIETQMEKFKAVEKEMKTKAYSKEGLSLATKMDPKEREKAEMCAYLSDCVDSLERQIEQLESEAETLQANLKKSKKGNSSADRVAELERVMERHKWHQQKLELLLRTLENGGIDAEEVKKKQEDITYYVDQNQEIDFMEDDTIYDDLNLQEEEEIFGMGIEADRLSSQDAQSLADDADADQKPAAGGIGKSKAAEIARDDRRRPSTQHVKSPLPALATLHAPIPATANGTAASGMKPAPPPAGGAPLKYASAAAAAAASDQNELGIAPLPAPPAKAPPTESSPATLPAAVKAPSGASPAVSQAQPSAQPTQRNASHDSQPMGKSPGPGASPAVIANEPAQFGPEKDNKRQENKKATESSTEEGAQPSTPALTNGDTHSEVEEEEPIYHLPSSLADLLDGFDITKDPKDAFSDPTSQRLFAAGYSQVPEAADMERPRFYRPQNPYPYTPPHFPQEPSPIFDDPRLYSRVDTDTLFYAFYYRQGTYQQYLSAKALKNQSWRFHKQYQTWFQRHEEPKSITEDYEQGTYRFFDYESTWMNRRKADFKFHYRWLEDEL</sequence>
<evidence type="ECO:0000256" key="11">
    <source>
        <dbReference type="SAM" id="Coils"/>
    </source>
</evidence>
<keyword evidence="10" id="KW-0010">Activator</keyword>
<feature type="region of interest" description="Disordered" evidence="12">
    <location>
        <begin position="248"/>
        <end position="466"/>
    </location>
</feature>
<feature type="compositionally biased region" description="Low complexity" evidence="12">
    <location>
        <begin position="325"/>
        <end position="340"/>
    </location>
</feature>
<dbReference type="VEuPathDB" id="FungiDB:PV09_00870"/>
<evidence type="ECO:0000256" key="6">
    <source>
        <dbReference type="ARBA" id="ARBA00022553"/>
    </source>
</evidence>
<evidence type="ECO:0000256" key="4">
    <source>
        <dbReference type="ARBA" id="ARBA00022490"/>
    </source>
</evidence>
<dbReference type="InterPro" id="IPR040168">
    <property type="entry name" value="Not2/3/5"/>
</dbReference>
<dbReference type="GO" id="GO:0000932">
    <property type="term" value="C:P-body"/>
    <property type="evidence" value="ECO:0007669"/>
    <property type="project" value="UniProtKB-UniRule"/>
</dbReference>
<dbReference type="PIRSF" id="PIRSF005290">
    <property type="entry name" value="NOT_su_3_5"/>
    <property type="match status" value="1"/>
</dbReference>
<keyword evidence="9 10" id="KW-0539">Nucleus</keyword>
<keyword evidence="4 10" id="KW-0963">Cytoplasm</keyword>
<dbReference type="RefSeq" id="XP_016218828.1">
    <property type="nucleotide sequence ID" value="XM_016353675.1"/>
</dbReference>
<feature type="domain" description="CCR4-Not complex component Not N-terminal" evidence="13">
    <location>
        <begin position="3"/>
        <end position="231"/>
    </location>
</feature>
<dbReference type="GeneID" id="27308843"/>
<evidence type="ECO:0000256" key="8">
    <source>
        <dbReference type="ARBA" id="ARBA00023163"/>
    </source>
</evidence>